<dbReference type="EMBL" id="JANBQF010000745">
    <property type="protein sequence ID" value="KAJ1999275.1"/>
    <property type="molecule type" value="Genomic_DNA"/>
</dbReference>
<evidence type="ECO:0000256" key="9">
    <source>
        <dbReference type="PROSITE-ProRule" id="PRU00282"/>
    </source>
</evidence>
<dbReference type="AlphaFoldDB" id="A0A9W8B9R0"/>
<feature type="repeat" description="Solcar" evidence="9">
    <location>
        <begin position="23"/>
        <end position="109"/>
    </location>
</feature>
<evidence type="ECO:0000256" key="5">
    <source>
        <dbReference type="ARBA" id="ARBA00022737"/>
    </source>
</evidence>
<dbReference type="Pfam" id="PF00153">
    <property type="entry name" value="Mito_carr"/>
    <property type="match status" value="3"/>
</dbReference>
<protein>
    <submittedName>
        <fullName evidence="11">Uncharacterized protein</fullName>
    </submittedName>
</protein>
<evidence type="ECO:0000256" key="10">
    <source>
        <dbReference type="RuleBase" id="RU000488"/>
    </source>
</evidence>
<keyword evidence="7" id="KW-0496">Mitochondrion</keyword>
<comment type="caution">
    <text evidence="11">The sequence shown here is derived from an EMBL/GenBank/DDBJ whole genome shotgun (WGS) entry which is preliminary data.</text>
</comment>
<evidence type="ECO:0000256" key="8">
    <source>
        <dbReference type="ARBA" id="ARBA00023136"/>
    </source>
</evidence>
<proteinExistence type="inferred from homology"/>
<evidence type="ECO:0000313" key="11">
    <source>
        <dbReference type="EMBL" id="KAJ1999275.1"/>
    </source>
</evidence>
<dbReference type="Gene3D" id="1.50.40.10">
    <property type="entry name" value="Mitochondrial carrier domain"/>
    <property type="match status" value="1"/>
</dbReference>
<name>A0A9W8B9R0_9FUNG</name>
<keyword evidence="8 9" id="KW-0472">Membrane</keyword>
<dbReference type="OrthoDB" id="193856at2759"/>
<sequence length="299" mass="32779">MSVPRTQPAPERTAAPRQMATARDRLAGFAAGIASGATKLFVGHPFDTVKIRCQIEGGHGRFKGPLDCLVSTVRQEGPRALYKGASIPLVGWAVMDAVQLGSLSNYRLLLQGGNKAHELTHFEHGLAGLAAGWTVALVATPVEIIKMRLQMQYSSGAERKYRGPFDVARHLTRQYGPLGVWHGLPATMSQRSFFFFLWGSYNVYSDWLRSLRVPSSLPSLVGLTATDGAVAAEGRPMPERLVNFLAGGMAANTFWCLCYPVDVVKNRFMTQGDDSPIPFRKMFAHVYRTEGLSGFVRGF</sequence>
<comment type="similarity">
    <text evidence="2 10">Belongs to the mitochondrial carrier (TC 2.A.29) family.</text>
</comment>
<evidence type="ECO:0000313" key="12">
    <source>
        <dbReference type="Proteomes" id="UP001150907"/>
    </source>
</evidence>
<feature type="non-terminal residue" evidence="11">
    <location>
        <position position="299"/>
    </location>
</feature>
<evidence type="ECO:0000256" key="6">
    <source>
        <dbReference type="ARBA" id="ARBA00022989"/>
    </source>
</evidence>
<dbReference type="PANTHER" id="PTHR45624">
    <property type="entry name" value="MITOCHONDRIAL BASIC AMINO ACIDS TRANSPORTER-RELATED"/>
    <property type="match status" value="1"/>
</dbReference>
<keyword evidence="12" id="KW-1185">Reference proteome</keyword>
<gene>
    <name evidence="11" type="ORF">H4R26_005136</name>
</gene>
<feature type="repeat" description="Solcar" evidence="9">
    <location>
        <begin position="238"/>
        <end position="299"/>
    </location>
</feature>
<keyword evidence="4 9" id="KW-0812">Transmembrane</keyword>
<dbReference type="GO" id="GO:0031966">
    <property type="term" value="C:mitochondrial membrane"/>
    <property type="evidence" value="ECO:0007669"/>
    <property type="project" value="UniProtKB-SubCell"/>
</dbReference>
<dbReference type="PROSITE" id="PS50920">
    <property type="entry name" value="SOLCAR"/>
    <property type="match status" value="3"/>
</dbReference>
<organism evidence="11 12">
    <name type="scientific">Coemansia thaxteri</name>
    <dbReference type="NCBI Taxonomy" id="2663907"/>
    <lineage>
        <taxon>Eukaryota</taxon>
        <taxon>Fungi</taxon>
        <taxon>Fungi incertae sedis</taxon>
        <taxon>Zoopagomycota</taxon>
        <taxon>Kickxellomycotina</taxon>
        <taxon>Kickxellomycetes</taxon>
        <taxon>Kickxellales</taxon>
        <taxon>Kickxellaceae</taxon>
        <taxon>Coemansia</taxon>
    </lineage>
</organism>
<evidence type="ECO:0000256" key="1">
    <source>
        <dbReference type="ARBA" id="ARBA00004225"/>
    </source>
</evidence>
<accession>A0A9W8B9R0</accession>
<dbReference type="InterPro" id="IPR023395">
    <property type="entry name" value="MCP_dom_sf"/>
</dbReference>
<dbReference type="Proteomes" id="UP001150907">
    <property type="component" value="Unassembled WGS sequence"/>
</dbReference>
<keyword evidence="6" id="KW-1133">Transmembrane helix</keyword>
<dbReference type="GO" id="GO:1990575">
    <property type="term" value="P:mitochondrial L-ornithine transmembrane transport"/>
    <property type="evidence" value="ECO:0007669"/>
    <property type="project" value="TreeGrafter"/>
</dbReference>
<feature type="repeat" description="Solcar" evidence="9">
    <location>
        <begin position="119"/>
        <end position="207"/>
    </location>
</feature>
<dbReference type="SUPFAM" id="SSF103506">
    <property type="entry name" value="Mitochondrial carrier"/>
    <property type="match status" value="1"/>
</dbReference>
<dbReference type="PANTHER" id="PTHR45624:SF57">
    <property type="entry name" value="MITOCHONDRIAL SUBSTRATE CARRIER FAMILY PROTEIN L"/>
    <property type="match status" value="1"/>
</dbReference>
<dbReference type="InterPro" id="IPR018108">
    <property type="entry name" value="MCP_transmembrane"/>
</dbReference>
<evidence type="ECO:0000256" key="4">
    <source>
        <dbReference type="ARBA" id="ARBA00022692"/>
    </source>
</evidence>
<dbReference type="InterPro" id="IPR050567">
    <property type="entry name" value="Mitochondrial_Carrier"/>
</dbReference>
<dbReference type="GO" id="GO:0000064">
    <property type="term" value="F:L-ornithine transmembrane transporter activity"/>
    <property type="evidence" value="ECO:0007669"/>
    <property type="project" value="TreeGrafter"/>
</dbReference>
<evidence type="ECO:0000256" key="2">
    <source>
        <dbReference type="ARBA" id="ARBA00006375"/>
    </source>
</evidence>
<keyword evidence="5" id="KW-0677">Repeat</keyword>
<comment type="subcellular location">
    <subcellularLocation>
        <location evidence="1">Mitochondrion membrane</location>
        <topology evidence="1">Multi-pass membrane protein</topology>
    </subcellularLocation>
</comment>
<evidence type="ECO:0000256" key="3">
    <source>
        <dbReference type="ARBA" id="ARBA00022448"/>
    </source>
</evidence>
<evidence type="ECO:0000256" key="7">
    <source>
        <dbReference type="ARBA" id="ARBA00023128"/>
    </source>
</evidence>
<keyword evidence="3 10" id="KW-0813">Transport</keyword>
<reference evidence="11" key="1">
    <citation type="submission" date="2022-07" db="EMBL/GenBank/DDBJ databases">
        <title>Phylogenomic reconstructions and comparative analyses of Kickxellomycotina fungi.</title>
        <authorList>
            <person name="Reynolds N.K."/>
            <person name="Stajich J.E."/>
            <person name="Barry K."/>
            <person name="Grigoriev I.V."/>
            <person name="Crous P."/>
            <person name="Smith M.E."/>
        </authorList>
    </citation>
    <scope>NUCLEOTIDE SEQUENCE</scope>
    <source>
        <strain evidence="11">IMI 214461</strain>
    </source>
</reference>